<dbReference type="VEuPathDB" id="AmoebaDB:NF0019510"/>
<proteinExistence type="predicted"/>
<dbReference type="OrthoDB" id="10055257at2759"/>
<accession>A0A6A5BDR5</accession>
<dbReference type="VEuPathDB" id="AmoebaDB:NfTy_062880"/>
<dbReference type="EMBL" id="VFQX01000070">
    <property type="protein sequence ID" value="KAF0972235.1"/>
    <property type="molecule type" value="Genomic_DNA"/>
</dbReference>
<dbReference type="Proteomes" id="UP000444721">
    <property type="component" value="Unassembled WGS sequence"/>
</dbReference>
<evidence type="ECO:0000259" key="1">
    <source>
        <dbReference type="Pfam" id="PF09906"/>
    </source>
</evidence>
<dbReference type="GeneID" id="68116759"/>
<evidence type="ECO:0000313" key="2">
    <source>
        <dbReference type="EMBL" id="KAF0972235.1"/>
    </source>
</evidence>
<name>A0A6A5BDR5_NAEFO</name>
<evidence type="ECO:0000313" key="3">
    <source>
        <dbReference type="Proteomes" id="UP000444721"/>
    </source>
</evidence>
<feature type="domain" description="DUF2135" evidence="1">
    <location>
        <begin position="69"/>
        <end position="116"/>
    </location>
</feature>
<dbReference type="RefSeq" id="XP_044556950.1">
    <property type="nucleotide sequence ID" value="XM_044713513.1"/>
</dbReference>
<dbReference type="Pfam" id="PF09906">
    <property type="entry name" value="DUF2135"/>
    <property type="match status" value="1"/>
</dbReference>
<dbReference type="AlphaFoldDB" id="A0A6A5BDR5"/>
<keyword evidence="3" id="KW-1185">Reference proteome</keyword>
<gene>
    <name evidence="2" type="ORF">FDP41_009543</name>
</gene>
<reference evidence="2 3" key="1">
    <citation type="journal article" date="2019" name="Sci. Rep.">
        <title>Nanopore sequencing improves the draft genome of the human pathogenic amoeba Naegleria fowleri.</title>
        <authorList>
            <person name="Liechti N."/>
            <person name="Schurch N."/>
            <person name="Bruggmann R."/>
            <person name="Wittwer M."/>
        </authorList>
    </citation>
    <scope>NUCLEOTIDE SEQUENCE [LARGE SCALE GENOMIC DNA]</scope>
    <source>
        <strain evidence="2 3">ATCC 30894</strain>
    </source>
</reference>
<dbReference type="OMA" id="NRRTHIG"/>
<dbReference type="InterPro" id="IPR019220">
    <property type="entry name" value="DUF2135"/>
</dbReference>
<organism evidence="2 3">
    <name type="scientific">Naegleria fowleri</name>
    <name type="common">Brain eating amoeba</name>
    <dbReference type="NCBI Taxonomy" id="5763"/>
    <lineage>
        <taxon>Eukaryota</taxon>
        <taxon>Discoba</taxon>
        <taxon>Heterolobosea</taxon>
        <taxon>Tetramitia</taxon>
        <taxon>Eutetramitia</taxon>
        <taxon>Vahlkampfiidae</taxon>
        <taxon>Naegleria</taxon>
    </lineage>
</organism>
<dbReference type="VEuPathDB" id="AmoebaDB:FDP41_009543"/>
<comment type="caution">
    <text evidence="2">The sequence shown here is derived from an EMBL/GenBank/DDBJ whole genome shotgun (WGS) entry which is preliminary data.</text>
</comment>
<protein>
    <recommendedName>
        <fullName evidence="1">DUF2135 domain-containing protein</fullName>
    </recommendedName>
</protein>
<sequence length="139" mass="16116">MILIHHFDLDIRISMAWDLDNVDIDLHVQEPAPYGEHVYYAHNRSITGGFVSRDFRNGYGPEEYMIKKAQKGVYKATTNYYANHAQNLTGGTTVLGTFFTNYMREDEKRQMVTVRLNSQEQDVTVCEVEIEEEKNNSKC</sequence>